<organism evidence="3 4">
    <name type="scientific">Adineta steineri</name>
    <dbReference type="NCBI Taxonomy" id="433720"/>
    <lineage>
        <taxon>Eukaryota</taxon>
        <taxon>Metazoa</taxon>
        <taxon>Spiralia</taxon>
        <taxon>Gnathifera</taxon>
        <taxon>Rotifera</taxon>
        <taxon>Eurotatoria</taxon>
        <taxon>Bdelloidea</taxon>
        <taxon>Adinetida</taxon>
        <taxon>Adinetidae</taxon>
        <taxon>Adineta</taxon>
    </lineage>
</organism>
<sequence>MIACVALIYVRFSSGAECWSKNACIETSVCAAKGGTSQPNLCDGGNTIRCCSCANCMDASLCVSRGGVPSTGICPGSSTNQCCNMASTSVPTGGKTPVNRMLTDLADILRGAGLTVIESEGWKTRGHGIMTSVKGILVHHTAGPATGDFPSLKVVRDGRTDLAGPLSQLGLGRSGTWYVIAAGRSYHAGATIDDSIFGNANAIGIEAEATGSPSTNTGHAYWPEVQYQSYIRGVKALQAAYAVPTSRVLGHKEAAVPLGPLQAAYAVPTSRVLGHKEAAVPLGRKPDPNFSMDEFRAALAK</sequence>
<dbReference type="Gene3D" id="3.40.80.10">
    <property type="entry name" value="Peptidoglycan recognition protein-like"/>
    <property type="match status" value="1"/>
</dbReference>
<dbReference type="SUPFAM" id="SSF55846">
    <property type="entry name" value="N-acetylmuramoyl-L-alanine amidase-like"/>
    <property type="match status" value="1"/>
</dbReference>
<name>A0A814GHV7_9BILA</name>
<feature type="domain" description="N-acetylmuramoyl-L-alanine amidase" evidence="2">
    <location>
        <begin position="121"/>
        <end position="261"/>
    </location>
</feature>
<proteinExistence type="predicted"/>
<comment type="caution">
    <text evidence="3">The sequence shown here is derived from an EMBL/GenBank/DDBJ whole genome shotgun (WGS) entry which is preliminary data.</text>
</comment>
<dbReference type="EMBL" id="CAJNOE010000162">
    <property type="protein sequence ID" value="CAF0996606.1"/>
    <property type="molecule type" value="Genomic_DNA"/>
</dbReference>
<dbReference type="AlphaFoldDB" id="A0A814GHV7"/>
<reference evidence="3" key="1">
    <citation type="submission" date="2021-02" db="EMBL/GenBank/DDBJ databases">
        <authorList>
            <person name="Nowell W R."/>
        </authorList>
    </citation>
    <scope>NUCLEOTIDE SEQUENCE</scope>
</reference>
<evidence type="ECO:0000313" key="4">
    <source>
        <dbReference type="Proteomes" id="UP000663860"/>
    </source>
</evidence>
<dbReference type="SMART" id="SM00644">
    <property type="entry name" value="Ami_2"/>
    <property type="match status" value="1"/>
</dbReference>
<dbReference type="Proteomes" id="UP000663860">
    <property type="component" value="Unassembled WGS sequence"/>
</dbReference>
<dbReference type="Pfam" id="PF01510">
    <property type="entry name" value="Amidase_2"/>
    <property type="match status" value="1"/>
</dbReference>
<evidence type="ECO:0000256" key="1">
    <source>
        <dbReference type="SAM" id="SignalP"/>
    </source>
</evidence>
<dbReference type="InterPro" id="IPR036505">
    <property type="entry name" value="Amidase/PGRP_sf"/>
</dbReference>
<protein>
    <recommendedName>
        <fullName evidence="2">N-acetylmuramoyl-L-alanine amidase domain-containing protein</fullName>
    </recommendedName>
</protein>
<dbReference type="InterPro" id="IPR002502">
    <property type="entry name" value="Amidase_domain"/>
</dbReference>
<evidence type="ECO:0000313" key="3">
    <source>
        <dbReference type="EMBL" id="CAF0996606.1"/>
    </source>
</evidence>
<evidence type="ECO:0000259" key="2">
    <source>
        <dbReference type="SMART" id="SM00644"/>
    </source>
</evidence>
<feature type="signal peptide" evidence="1">
    <location>
        <begin position="1"/>
        <end position="15"/>
    </location>
</feature>
<feature type="chain" id="PRO_5033057533" description="N-acetylmuramoyl-L-alanine amidase domain-containing protein" evidence="1">
    <location>
        <begin position="16"/>
        <end position="301"/>
    </location>
</feature>
<dbReference type="GO" id="GO:0009253">
    <property type="term" value="P:peptidoglycan catabolic process"/>
    <property type="evidence" value="ECO:0007669"/>
    <property type="project" value="InterPro"/>
</dbReference>
<keyword evidence="1" id="KW-0732">Signal</keyword>
<accession>A0A814GHV7</accession>
<dbReference type="GO" id="GO:0008745">
    <property type="term" value="F:N-acetylmuramoyl-L-alanine amidase activity"/>
    <property type="evidence" value="ECO:0007669"/>
    <property type="project" value="InterPro"/>
</dbReference>
<gene>
    <name evidence="3" type="ORF">IZO911_LOCUS17406</name>
</gene>